<dbReference type="EMBL" id="CP053564">
    <property type="protein sequence ID" value="QJY49013.1"/>
    <property type="molecule type" value="Genomic_DNA"/>
</dbReference>
<keyword evidence="1" id="KW-0472">Membrane</keyword>
<reference evidence="2 3" key="1">
    <citation type="submission" date="2020-05" db="EMBL/GenBank/DDBJ databases">
        <authorList>
            <person name="Mo P."/>
        </authorList>
    </citation>
    <scope>NUCLEOTIDE SEQUENCE [LARGE SCALE GENOMIC DNA]</scope>
    <source>
        <strain evidence="2 3">Gen01</strain>
    </source>
</reference>
<gene>
    <name evidence="2" type="ORF">HOP40_27220</name>
</gene>
<dbReference type="KEGG" id="pbro:HOP40_27220"/>
<keyword evidence="1" id="KW-1133">Transmembrane helix</keyword>
<name>A0A6M6JP56_9PSEU</name>
<proteinExistence type="predicted"/>
<sequence>MAYFVYSFVLPTLFIILAASQDWFRDLQPWVDFDYAQSALFDEVPTAQQWAHLGVPGVIWLVIPLTVGPGFVMSAEVE</sequence>
<feature type="transmembrane region" description="Helical" evidence="1">
    <location>
        <begin position="50"/>
        <end position="72"/>
    </location>
</feature>
<keyword evidence="3" id="KW-1185">Reference proteome</keyword>
<keyword evidence="1" id="KW-0812">Transmembrane</keyword>
<evidence type="ECO:0000313" key="2">
    <source>
        <dbReference type="EMBL" id="QJY49013.1"/>
    </source>
</evidence>
<dbReference type="AlphaFoldDB" id="A0A6M6JP56"/>
<dbReference type="RefSeq" id="WP_172163841.1">
    <property type="nucleotide sequence ID" value="NZ_CP053564.1"/>
</dbReference>
<organism evidence="2 3">
    <name type="scientific">Pseudonocardia broussonetiae</name>
    <dbReference type="NCBI Taxonomy" id="2736640"/>
    <lineage>
        <taxon>Bacteria</taxon>
        <taxon>Bacillati</taxon>
        <taxon>Actinomycetota</taxon>
        <taxon>Actinomycetes</taxon>
        <taxon>Pseudonocardiales</taxon>
        <taxon>Pseudonocardiaceae</taxon>
        <taxon>Pseudonocardia</taxon>
    </lineage>
</organism>
<evidence type="ECO:0000256" key="1">
    <source>
        <dbReference type="SAM" id="Phobius"/>
    </source>
</evidence>
<evidence type="ECO:0000313" key="3">
    <source>
        <dbReference type="Proteomes" id="UP000505377"/>
    </source>
</evidence>
<accession>A0A6M6JP56</accession>
<protein>
    <submittedName>
        <fullName evidence="2">Uncharacterized protein</fullName>
    </submittedName>
</protein>
<dbReference type="Proteomes" id="UP000505377">
    <property type="component" value="Chromosome"/>
</dbReference>